<feature type="chain" id="PRO_5043601346" description="DUF4189 domain-containing protein" evidence="1">
    <location>
        <begin position="18"/>
        <end position="72"/>
    </location>
</feature>
<proteinExistence type="predicted"/>
<feature type="signal peptide" evidence="1">
    <location>
        <begin position="1"/>
        <end position="17"/>
    </location>
</feature>
<evidence type="ECO:0008006" key="4">
    <source>
        <dbReference type="Google" id="ProtNLM"/>
    </source>
</evidence>
<keyword evidence="1" id="KW-0732">Signal</keyword>
<dbReference type="RefSeq" id="WP_321399913.1">
    <property type="nucleotide sequence ID" value="NZ_CP139487.1"/>
</dbReference>
<accession>A0AAX4HV92</accession>
<dbReference type="EMBL" id="CP139487">
    <property type="protein sequence ID" value="WPU67077.1"/>
    <property type="molecule type" value="Genomic_DNA"/>
</dbReference>
<dbReference type="Proteomes" id="UP001324634">
    <property type="component" value="Chromosome"/>
</dbReference>
<dbReference type="AlphaFoldDB" id="A0AAX4HV92"/>
<gene>
    <name evidence="2" type="ORF">SOO65_09960</name>
</gene>
<organism evidence="2 3">
    <name type="scientific">Peredibacter starrii</name>
    <dbReference type="NCBI Taxonomy" id="28202"/>
    <lineage>
        <taxon>Bacteria</taxon>
        <taxon>Pseudomonadati</taxon>
        <taxon>Bdellovibrionota</taxon>
        <taxon>Bacteriovoracia</taxon>
        <taxon>Bacteriovoracales</taxon>
        <taxon>Bacteriovoracaceae</taxon>
        <taxon>Peredibacter</taxon>
    </lineage>
</organism>
<sequence length="72" mass="7688">MKSIILLGLLFSSIGFANTKTVALGFQCRADGADGTVAFATHMNRYTSEAMALQQCQASSRRPGTCRIVSCL</sequence>
<dbReference type="KEGG" id="psti:SOO65_09960"/>
<evidence type="ECO:0000313" key="3">
    <source>
        <dbReference type="Proteomes" id="UP001324634"/>
    </source>
</evidence>
<name>A0AAX4HV92_9BACT</name>
<evidence type="ECO:0000256" key="1">
    <source>
        <dbReference type="SAM" id="SignalP"/>
    </source>
</evidence>
<keyword evidence="3" id="KW-1185">Reference proteome</keyword>
<reference evidence="2 3" key="1">
    <citation type="submission" date="2023-11" db="EMBL/GenBank/DDBJ databases">
        <title>Peredibacter starrii A3.12.</title>
        <authorList>
            <person name="Mitchell R.J."/>
        </authorList>
    </citation>
    <scope>NUCLEOTIDE SEQUENCE [LARGE SCALE GENOMIC DNA]</scope>
    <source>
        <strain evidence="2 3">A3.12</strain>
    </source>
</reference>
<evidence type="ECO:0000313" key="2">
    <source>
        <dbReference type="EMBL" id="WPU67077.1"/>
    </source>
</evidence>
<protein>
    <recommendedName>
        <fullName evidence="4">DUF4189 domain-containing protein</fullName>
    </recommendedName>
</protein>